<evidence type="ECO:0000256" key="6">
    <source>
        <dbReference type="ARBA" id="ARBA00023277"/>
    </source>
</evidence>
<comment type="catalytic activity">
    <reaction evidence="7">
        <text>N-acetyl-D-glucosamine 6-phosphate + H2O = D-glucosamine 6-phosphate + acetate</text>
        <dbReference type="Rhea" id="RHEA:22936"/>
        <dbReference type="ChEBI" id="CHEBI:15377"/>
        <dbReference type="ChEBI" id="CHEBI:30089"/>
        <dbReference type="ChEBI" id="CHEBI:57513"/>
        <dbReference type="ChEBI" id="CHEBI:58725"/>
        <dbReference type="EC" id="3.5.1.25"/>
    </reaction>
</comment>
<evidence type="ECO:0000256" key="2">
    <source>
        <dbReference type="ARBA" id="ARBA00011899"/>
    </source>
</evidence>
<dbReference type="GO" id="GO:0006046">
    <property type="term" value="P:N-acetylglucosamine catabolic process"/>
    <property type="evidence" value="ECO:0007669"/>
    <property type="project" value="TreeGrafter"/>
</dbReference>
<dbReference type="InterPro" id="IPR011059">
    <property type="entry name" value="Metal-dep_hydrolase_composite"/>
</dbReference>
<keyword evidence="5 9" id="KW-0378">Hydrolase</keyword>
<feature type="binding site" evidence="11">
    <location>
        <position position="198"/>
    </location>
    <ligand>
        <name>Zn(2+)</name>
        <dbReference type="ChEBI" id="CHEBI:29105"/>
    </ligand>
</feature>
<keyword evidence="4 11" id="KW-0479">Metal-binding</keyword>
<dbReference type="EMBL" id="CP016540">
    <property type="protein sequence ID" value="ANU26375.1"/>
    <property type="molecule type" value="Genomic_DNA"/>
</dbReference>
<dbReference type="OrthoDB" id="9776488at2"/>
<evidence type="ECO:0000256" key="7">
    <source>
        <dbReference type="ARBA" id="ARBA00047647"/>
    </source>
</evidence>
<dbReference type="NCBIfam" id="TIGR00221">
    <property type="entry name" value="nagA"/>
    <property type="match status" value="1"/>
</dbReference>
<evidence type="ECO:0000256" key="9">
    <source>
        <dbReference type="PIRNR" id="PIRNR038994"/>
    </source>
</evidence>
<protein>
    <recommendedName>
        <fullName evidence="3">N-acetylglucosamine-6-phosphate deacetylase</fullName>
        <ecNumber evidence="2">3.5.1.25</ecNumber>
    </recommendedName>
</protein>
<dbReference type="SUPFAM" id="SSF51338">
    <property type="entry name" value="Composite domain of metallo-dependent hydrolases"/>
    <property type="match status" value="1"/>
</dbReference>
<evidence type="ECO:0000256" key="5">
    <source>
        <dbReference type="ARBA" id="ARBA00022801"/>
    </source>
</evidence>
<dbReference type="STRING" id="1302659.I858_004920"/>
<evidence type="ECO:0000256" key="10">
    <source>
        <dbReference type="PIRSR" id="PIRSR038994-1"/>
    </source>
</evidence>
<dbReference type="InterPro" id="IPR006680">
    <property type="entry name" value="Amidohydro-rel"/>
</dbReference>
<comment type="pathway">
    <text evidence="8">Amino-sugar metabolism; N-acetylneuraminate degradation; D-fructose 6-phosphate from N-acetylneuraminate: step 4/5.</text>
</comment>
<name>A0A1B1RZL9_9BACL</name>
<dbReference type="SUPFAM" id="SSF51556">
    <property type="entry name" value="Metallo-dependent hydrolases"/>
    <property type="match status" value="1"/>
</dbReference>
<dbReference type="EC" id="3.5.1.25" evidence="2"/>
<dbReference type="InterPro" id="IPR003764">
    <property type="entry name" value="GlcNAc_6-P_deAcase"/>
</dbReference>
<gene>
    <name evidence="13" type="ORF">I858_004920</name>
</gene>
<evidence type="ECO:0000256" key="1">
    <source>
        <dbReference type="ARBA" id="ARBA00010716"/>
    </source>
</evidence>
<proteinExistence type="inferred from homology"/>
<keyword evidence="14" id="KW-1185">Reference proteome</keyword>
<sequence length="389" mass="41419">MKKSVLISGITIADAVEESFVGDILLEDGKISRVAEKINVQADSYVDATDKNWTAFPGFIDIHIHGAAGFDVMDATPEALSGLAAALPKEGTTSFLATTMTQTENAISAALQNIQEFEAQEGQAQMLGVHLEGPFISSKRAGAQPIEHIIEPSIALFQKWQKLSGDHIRVVTIAPEATHGSRFIKELAEEGIIASIGHSDATFEEVQTAVTCGATHVTHLYNQMSPLHHRNPGVVGAALLEDALSVEVIADFIHSHPSAVKLAFRQKGADRLILITDAMRAKGLPPGVYDLGGQDVQVTEKDARLADGTLAGSILTMEKAVQNIQSILNCNLKELVAITSANAATALGLSTKAKLKAGMDADVAIVDDDFTVQMTICKGTIAYNKECQK</sequence>
<dbReference type="Pfam" id="PF01979">
    <property type="entry name" value="Amidohydro_1"/>
    <property type="match status" value="1"/>
</dbReference>
<dbReference type="Proteomes" id="UP000053354">
    <property type="component" value="Chromosome"/>
</dbReference>
<dbReference type="FunFam" id="3.20.20.140:FF:000004">
    <property type="entry name" value="N-acetylglucosamine-6-phosphate deacetylase"/>
    <property type="match status" value="1"/>
</dbReference>
<dbReference type="AlphaFoldDB" id="A0A1B1RZL9"/>
<reference evidence="13" key="1">
    <citation type="submission" date="2016-10" db="EMBL/GenBank/DDBJ databases">
        <authorList>
            <person name="See-Too W.S."/>
        </authorList>
    </citation>
    <scope>NUCLEOTIDE SEQUENCE</scope>
    <source>
        <strain evidence="13">L10.15</strain>
    </source>
</reference>
<dbReference type="Gene3D" id="3.20.20.140">
    <property type="entry name" value="Metal-dependent hydrolases"/>
    <property type="match status" value="1"/>
</dbReference>
<feature type="binding site" evidence="11">
    <location>
        <position position="132"/>
    </location>
    <ligand>
        <name>Zn(2+)</name>
        <dbReference type="ChEBI" id="CHEBI:29105"/>
    </ligand>
</feature>
<feature type="active site" description="Proton donor/acceptor" evidence="10">
    <location>
        <position position="277"/>
    </location>
</feature>
<evidence type="ECO:0000256" key="8">
    <source>
        <dbReference type="ARBA" id="ARBA00060590"/>
    </source>
</evidence>
<dbReference type="PIRSF" id="PIRSF038994">
    <property type="entry name" value="NagA"/>
    <property type="match status" value="1"/>
</dbReference>
<dbReference type="CDD" id="cd00854">
    <property type="entry name" value="NagA"/>
    <property type="match status" value="1"/>
</dbReference>
<feature type="domain" description="Amidohydrolase-related" evidence="12">
    <location>
        <begin position="55"/>
        <end position="381"/>
    </location>
</feature>
<evidence type="ECO:0000259" key="12">
    <source>
        <dbReference type="Pfam" id="PF01979"/>
    </source>
</evidence>
<dbReference type="InterPro" id="IPR032466">
    <property type="entry name" value="Metal_Hydrolase"/>
</dbReference>
<evidence type="ECO:0000256" key="3">
    <source>
        <dbReference type="ARBA" id="ARBA00018029"/>
    </source>
</evidence>
<organism evidence="13 14">
    <name type="scientific">Planococcus versutus</name>
    <dbReference type="NCBI Taxonomy" id="1302659"/>
    <lineage>
        <taxon>Bacteria</taxon>
        <taxon>Bacillati</taxon>
        <taxon>Bacillota</taxon>
        <taxon>Bacilli</taxon>
        <taxon>Bacillales</taxon>
        <taxon>Caryophanaceae</taxon>
        <taxon>Planococcus</taxon>
    </lineage>
</organism>
<accession>A0A1B1RZL9</accession>
<dbReference type="Gene3D" id="2.30.40.10">
    <property type="entry name" value="Urease, subunit C, domain 1"/>
    <property type="match status" value="1"/>
</dbReference>
<dbReference type="PANTHER" id="PTHR11113">
    <property type="entry name" value="N-ACETYLGLUCOSAMINE-6-PHOSPHATE DEACETYLASE"/>
    <property type="match status" value="1"/>
</dbReference>
<dbReference type="RefSeq" id="WP_049694429.1">
    <property type="nucleotide sequence ID" value="NZ_CP016540.2"/>
</dbReference>
<comment type="similarity">
    <text evidence="1 9">Belongs to the metallo-dependent hydrolases superfamily. NagA family.</text>
</comment>
<comment type="cofactor">
    <cofactor evidence="11">
        <name>a divalent metal cation</name>
        <dbReference type="ChEBI" id="CHEBI:60240"/>
    </cofactor>
    <text evidence="11">Binds 1 divalent metal cation per subunit.</text>
</comment>
<evidence type="ECO:0000256" key="4">
    <source>
        <dbReference type="ARBA" id="ARBA00022723"/>
    </source>
</evidence>
<feature type="binding site" evidence="11">
    <location>
        <position position="219"/>
    </location>
    <ligand>
        <name>Zn(2+)</name>
        <dbReference type="ChEBI" id="CHEBI:29105"/>
    </ligand>
</feature>
<evidence type="ECO:0000313" key="13">
    <source>
        <dbReference type="EMBL" id="ANU26375.1"/>
    </source>
</evidence>
<evidence type="ECO:0000256" key="11">
    <source>
        <dbReference type="PIRSR" id="PIRSR038994-3"/>
    </source>
</evidence>
<dbReference type="PANTHER" id="PTHR11113:SF14">
    <property type="entry name" value="N-ACETYLGLUCOSAMINE-6-PHOSPHATE DEACETYLASE"/>
    <property type="match status" value="1"/>
</dbReference>
<dbReference type="GO" id="GO:0046872">
    <property type="term" value="F:metal ion binding"/>
    <property type="evidence" value="ECO:0007669"/>
    <property type="project" value="UniProtKB-KW"/>
</dbReference>
<keyword evidence="6 9" id="KW-0119">Carbohydrate metabolism</keyword>
<dbReference type="KEGG" id="pll:I858_004920"/>
<evidence type="ECO:0000313" key="14">
    <source>
        <dbReference type="Proteomes" id="UP000053354"/>
    </source>
</evidence>
<dbReference type="GO" id="GO:0008448">
    <property type="term" value="F:N-acetylglucosamine-6-phosphate deacetylase activity"/>
    <property type="evidence" value="ECO:0007669"/>
    <property type="project" value="UniProtKB-EC"/>
</dbReference>